<comment type="similarity">
    <text evidence="2">Belongs to the SLC12A transporter family.</text>
</comment>
<evidence type="ECO:0000256" key="2">
    <source>
        <dbReference type="ARBA" id="ARBA00010593"/>
    </source>
</evidence>
<feature type="transmembrane region" description="Helical" evidence="8">
    <location>
        <begin position="408"/>
        <end position="425"/>
    </location>
</feature>
<proteinExistence type="inferred from homology"/>
<dbReference type="OrthoDB" id="2020542at2759"/>
<feature type="transmembrane region" description="Helical" evidence="8">
    <location>
        <begin position="85"/>
        <end position="104"/>
    </location>
</feature>
<evidence type="ECO:0000313" key="11">
    <source>
        <dbReference type="EMBL" id="EAY16001.1"/>
    </source>
</evidence>
<evidence type="ECO:0000256" key="6">
    <source>
        <dbReference type="ARBA" id="ARBA00023136"/>
    </source>
</evidence>
<evidence type="ECO:0000256" key="4">
    <source>
        <dbReference type="ARBA" id="ARBA00022692"/>
    </source>
</evidence>
<keyword evidence="3" id="KW-0813">Transport</keyword>
<feature type="transmembrane region" description="Helical" evidence="8">
    <location>
        <begin position="316"/>
        <end position="338"/>
    </location>
</feature>
<dbReference type="VEuPathDB" id="TrichDB:TVAG_262510"/>
<dbReference type="OMA" id="WIWANAY"/>
<dbReference type="RefSeq" id="XP_001328224.1">
    <property type="nucleotide sequence ID" value="XM_001328189.1"/>
</dbReference>
<dbReference type="PANTHER" id="PTHR11827:SF72">
    <property type="entry name" value="GH08340P"/>
    <property type="match status" value="1"/>
</dbReference>
<evidence type="ECO:0000256" key="1">
    <source>
        <dbReference type="ARBA" id="ARBA00004141"/>
    </source>
</evidence>
<feature type="domain" description="SLC12A transporter C-terminal" evidence="10">
    <location>
        <begin position="560"/>
        <end position="675"/>
    </location>
</feature>
<gene>
    <name evidence="11" type="ORF">TVAG_262510</name>
</gene>
<dbReference type="Gene3D" id="1.20.1740.10">
    <property type="entry name" value="Amino acid/polyamine transporter I"/>
    <property type="match status" value="1"/>
</dbReference>
<feature type="domain" description="SLC12A transporter C-terminal" evidence="10">
    <location>
        <begin position="687"/>
        <end position="854"/>
    </location>
</feature>
<feature type="transmembrane region" description="Helical" evidence="8">
    <location>
        <begin position="162"/>
        <end position="186"/>
    </location>
</feature>
<dbReference type="InterPro" id="IPR004842">
    <property type="entry name" value="SLC12A_fam"/>
</dbReference>
<protein>
    <submittedName>
        <fullName evidence="11">Amino acid permease family protein</fullName>
    </submittedName>
</protein>
<evidence type="ECO:0000259" key="9">
    <source>
        <dbReference type="Pfam" id="PF00324"/>
    </source>
</evidence>
<feature type="domain" description="Amino acid permease/ SLC12A" evidence="9">
    <location>
        <begin position="89"/>
        <end position="544"/>
    </location>
</feature>
<sequence>MTEPPGLSEEVNSPDQEEIRTVPPSDSNVGFLDDQDRSPDTILYRKPQARPAIEELRRQREPSTEFERQPSVHYEKSAEREQFKWFIGVFIPMFLNLICITFFVDLHRSIQSIGWGLASLFLFASHVMSYITLISLCVISTNGDMCDGGLYYLLSRTLGPEIGGATGLILVIAHTTAISFRLTYTASLIIDFYSPKFLTNSARWDRTLWQVIFNLILFFVSLFGIGTIFYLMVFLFVLLLAGVLVFFLGFFIRKPNSTEFFTGLSLSTLRNNFGLQHVHEPGILAIFGILFPASNAIMTCANFSGNLNPPRCAIPIGGFVSMLISSVLLILAFILEACSFRYSSSIEGKFWALRISAVPIITYIGFIAACFGGSMTMHTGGSRIISAMCQDSLLPKFFSKWKVNGETMWGHIFQLIISILFSIIDSSDMMTYITNIFFLLPFSLVNYTVWTAATAHYPGFRPSFKFYSKWLSLICAILCIVRMFVISWYIALPCIALTIIFYIIFRCRHMEDHWGTVTQSKTFYQTLKEELALYHVQPHPKTFRPNIILITTLHPDQRHPTIDFLNMLLHNNGMAAVGRVHIVDEATNFTFKQLVEERESTYLTTQNGYKMFYDVTSAKTFVEGVTDLILMMGIGRMRPNTLCLVFPEDWKDTQFVDIPAGEYIKSLDIAEQAVLNAFVVRHVKLLSEITKGFIDVWWNINGSGFTLILAYLLSKSPKWKKITSLRVITVADLDAGANAQEEEVNLANLLYKFRITADVMTLETSISQDEPTPLTINRWNEICTAVGENPNYSDNLEIKRSLLMADLVRTYSSNASAIFMLIPNRPPGVSKNLYMAQLDLMTEVNRPFCIVKQNGERPFGFSV</sequence>
<feature type="transmembrane region" description="Helical" evidence="8">
    <location>
        <begin position="231"/>
        <end position="252"/>
    </location>
</feature>
<dbReference type="GO" id="GO:0015377">
    <property type="term" value="F:chloride:monoatomic cation symporter activity"/>
    <property type="evidence" value="ECO:0007669"/>
    <property type="project" value="InterPro"/>
</dbReference>
<keyword evidence="5 8" id="KW-1133">Transmembrane helix</keyword>
<dbReference type="InParanoid" id="A2DUG3"/>
<dbReference type="Pfam" id="PF03522">
    <property type="entry name" value="SLC12"/>
    <property type="match status" value="2"/>
</dbReference>
<reference evidence="11" key="1">
    <citation type="submission" date="2006-10" db="EMBL/GenBank/DDBJ databases">
        <authorList>
            <person name="Amadeo P."/>
            <person name="Zhao Q."/>
            <person name="Wortman J."/>
            <person name="Fraser-Liggett C."/>
            <person name="Carlton J."/>
        </authorList>
    </citation>
    <scope>NUCLEOTIDE SEQUENCE</scope>
    <source>
        <strain evidence="11">G3</strain>
    </source>
</reference>
<feature type="transmembrane region" description="Helical" evidence="8">
    <location>
        <begin position="432"/>
        <end position="450"/>
    </location>
</feature>
<dbReference type="FunFam" id="1.20.1740.10:FF:000013">
    <property type="entry name" value="Solute carrier family 12 member"/>
    <property type="match status" value="1"/>
</dbReference>
<dbReference type="SMR" id="A2DUG3"/>
<evidence type="ECO:0000259" key="10">
    <source>
        <dbReference type="Pfam" id="PF03522"/>
    </source>
</evidence>
<dbReference type="EMBL" id="DS113248">
    <property type="protein sequence ID" value="EAY16001.1"/>
    <property type="molecule type" value="Genomic_DNA"/>
</dbReference>
<feature type="transmembrane region" description="Helical" evidence="8">
    <location>
        <begin position="470"/>
        <end position="503"/>
    </location>
</feature>
<dbReference type="AlphaFoldDB" id="A2DUG3"/>
<dbReference type="PANTHER" id="PTHR11827">
    <property type="entry name" value="SOLUTE CARRIER FAMILY 12, CATION COTRANSPORTERS"/>
    <property type="match status" value="1"/>
</dbReference>
<evidence type="ECO:0000256" key="7">
    <source>
        <dbReference type="SAM" id="MobiDB-lite"/>
    </source>
</evidence>
<evidence type="ECO:0000256" key="8">
    <source>
        <dbReference type="SAM" id="Phobius"/>
    </source>
</evidence>
<feature type="transmembrane region" description="Helical" evidence="8">
    <location>
        <begin position="207"/>
        <end position="225"/>
    </location>
</feature>
<feature type="transmembrane region" description="Helical" evidence="8">
    <location>
        <begin position="350"/>
        <end position="374"/>
    </location>
</feature>
<accession>A2DUG3</accession>
<dbReference type="VEuPathDB" id="TrichDB:TVAGG3_0595270"/>
<keyword evidence="6 8" id="KW-0472">Membrane</keyword>
<name>A2DUG3_TRIV3</name>
<dbReference type="STRING" id="5722.A2DUG3"/>
<dbReference type="Pfam" id="PF00324">
    <property type="entry name" value="AA_permease"/>
    <property type="match status" value="1"/>
</dbReference>
<feature type="transmembrane region" description="Helical" evidence="8">
    <location>
        <begin position="116"/>
        <end position="142"/>
    </location>
</feature>
<evidence type="ECO:0000256" key="5">
    <source>
        <dbReference type="ARBA" id="ARBA00022989"/>
    </source>
</evidence>
<dbReference type="InterPro" id="IPR004841">
    <property type="entry name" value="AA-permease/SLC12A_dom"/>
</dbReference>
<dbReference type="InterPro" id="IPR018491">
    <property type="entry name" value="SLC12_C"/>
</dbReference>
<evidence type="ECO:0000256" key="3">
    <source>
        <dbReference type="ARBA" id="ARBA00022448"/>
    </source>
</evidence>
<dbReference type="GO" id="GO:0016020">
    <property type="term" value="C:membrane"/>
    <property type="evidence" value="ECO:0007669"/>
    <property type="project" value="UniProtKB-SubCell"/>
</dbReference>
<comment type="subcellular location">
    <subcellularLocation>
        <location evidence="1">Membrane</location>
        <topology evidence="1">Multi-pass membrane protein</topology>
    </subcellularLocation>
</comment>
<organism evidence="11 12">
    <name type="scientific">Trichomonas vaginalis (strain ATCC PRA-98 / G3)</name>
    <dbReference type="NCBI Taxonomy" id="412133"/>
    <lineage>
        <taxon>Eukaryota</taxon>
        <taxon>Metamonada</taxon>
        <taxon>Parabasalia</taxon>
        <taxon>Trichomonadida</taxon>
        <taxon>Trichomonadidae</taxon>
        <taxon>Trichomonas</taxon>
    </lineage>
</organism>
<keyword evidence="4 8" id="KW-0812">Transmembrane</keyword>
<reference evidence="11" key="2">
    <citation type="journal article" date="2007" name="Science">
        <title>Draft genome sequence of the sexually transmitted pathogen Trichomonas vaginalis.</title>
        <authorList>
            <person name="Carlton J.M."/>
            <person name="Hirt R.P."/>
            <person name="Silva J.C."/>
            <person name="Delcher A.L."/>
            <person name="Schatz M."/>
            <person name="Zhao Q."/>
            <person name="Wortman J.R."/>
            <person name="Bidwell S.L."/>
            <person name="Alsmark U.C.M."/>
            <person name="Besteiro S."/>
            <person name="Sicheritz-Ponten T."/>
            <person name="Noel C.J."/>
            <person name="Dacks J.B."/>
            <person name="Foster P.G."/>
            <person name="Simillion C."/>
            <person name="Van de Peer Y."/>
            <person name="Miranda-Saavedra D."/>
            <person name="Barton G.J."/>
            <person name="Westrop G.D."/>
            <person name="Mueller S."/>
            <person name="Dessi D."/>
            <person name="Fiori P.L."/>
            <person name="Ren Q."/>
            <person name="Paulsen I."/>
            <person name="Zhang H."/>
            <person name="Bastida-Corcuera F.D."/>
            <person name="Simoes-Barbosa A."/>
            <person name="Brown M.T."/>
            <person name="Hayes R.D."/>
            <person name="Mukherjee M."/>
            <person name="Okumura C.Y."/>
            <person name="Schneider R."/>
            <person name="Smith A.J."/>
            <person name="Vanacova S."/>
            <person name="Villalvazo M."/>
            <person name="Haas B.J."/>
            <person name="Pertea M."/>
            <person name="Feldblyum T.V."/>
            <person name="Utterback T.R."/>
            <person name="Shu C.L."/>
            <person name="Osoegawa K."/>
            <person name="de Jong P.J."/>
            <person name="Hrdy I."/>
            <person name="Horvathova L."/>
            <person name="Zubacova Z."/>
            <person name="Dolezal P."/>
            <person name="Malik S.B."/>
            <person name="Logsdon J.M. Jr."/>
            <person name="Henze K."/>
            <person name="Gupta A."/>
            <person name="Wang C.C."/>
            <person name="Dunne R.L."/>
            <person name="Upcroft J.A."/>
            <person name="Upcroft P."/>
            <person name="White O."/>
            <person name="Salzberg S.L."/>
            <person name="Tang P."/>
            <person name="Chiu C.-H."/>
            <person name="Lee Y.-S."/>
            <person name="Embley T.M."/>
            <person name="Coombs G.H."/>
            <person name="Mottram J.C."/>
            <person name="Tachezy J."/>
            <person name="Fraser-Liggett C.M."/>
            <person name="Johnson P.J."/>
        </authorList>
    </citation>
    <scope>NUCLEOTIDE SEQUENCE [LARGE SCALE GENOMIC DNA]</scope>
    <source>
        <strain evidence="11">G3</strain>
    </source>
</reference>
<dbReference type="KEGG" id="tva:4774008"/>
<dbReference type="eggNOG" id="KOG2083">
    <property type="taxonomic scope" value="Eukaryota"/>
</dbReference>
<dbReference type="Proteomes" id="UP000001542">
    <property type="component" value="Unassembled WGS sequence"/>
</dbReference>
<keyword evidence="12" id="KW-1185">Reference proteome</keyword>
<evidence type="ECO:0000313" key="12">
    <source>
        <dbReference type="Proteomes" id="UP000001542"/>
    </source>
</evidence>
<feature type="transmembrane region" description="Helical" evidence="8">
    <location>
        <begin position="283"/>
        <end position="304"/>
    </location>
</feature>
<feature type="region of interest" description="Disordered" evidence="7">
    <location>
        <begin position="1"/>
        <end position="39"/>
    </location>
</feature>